<organism evidence="1">
    <name type="scientific">Brugia malayi</name>
    <name type="common">Filarial nematode worm</name>
    <dbReference type="NCBI Taxonomy" id="6279"/>
    <lineage>
        <taxon>Eukaryota</taxon>
        <taxon>Metazoa</taxon>
        <taxon>Ecdysozoa</taxon>
        <taxon>Nematoda</taxon>
        <taxon>Chromadorea</taxon>
        <taxon>Rhabditida</taxon>
        <taxon>Spirurina</taxon>
        <taxon>Spiruromorpha</taxon>
        <taxon>Filarioidea</taxon>
        <taxon>Onchocercidae</taxon>
        <taxon>Brugia</taxon>
    </lineage>
</organism>
<dbReference type="RefSeq" id="XP_001899211.2">
    <property type="nucleotide sequence ID" value="XM_001899176.2"/>
</dbReference>
<gene>
    <name evidence="1" type="primary">Bm7106</name>
    <name evidence="1" type="ORF">BM_BM7106</name>
</gene>
<sequence length="200" mass="23003">MKVVVNTQFQTCRDNQANCGKGTDLQFEFDESETPPSENYALRAHFNVLSAYTSPPAKRTRRFKLKFKTILSKQEHHYIDHLLRLDLHDMSTSSSTHQNAIQLDKFHATAQLPRPICLTVPIQSEQNQNVCVTIAMNNRGNAFYWFGAGCGRQECFQHTAGKNVPNLTRNVQLDMTQEHQYCYTYVYALSTDVIQRQEPL</sequence>
<protein>
    <submittedName>
        <fullName evidence="1 3">Uncharacterized protein</fullName>
    </submittedName>
</protein>
<dbReference type="KEGG" id="bmy:BM_BM7106"/>
<dbReference type="Proteomes" id="UP000006672">
    <property type="component" value="Unassembled WGS sequence"/>
</dbReference>
<dbReference type="WBParaSite" id="Bm7106.1">
    <property type="protein sequence ID" value="Bm7106.1"/>
    <property type="gene ID" value="WBGene00227367"/>
</dbReference>
<reference evidence="2" key="1">
    <citation type="journal article" date="2007" name="Science">
        <title>Draft genome of the filarial nematode parasite Brugia malayi.</title>
        <authorList>
            <person name="Ghedin E."/>
            <person name="Wang S."/>
            <person name="Spiro D."/>
            <person name="Caler E."/>
            <person name="Zhao Q."/>
            <person name="Crabtree J."/>
            <person name="Allen J.E."/>
            <person name="Delcher A.L."/>
            <person name="Guiliano D.B."/>
            <person name="Miranda-Saavedra D."/>
            <person name="Angiuoli S.V."/>
            <person name="Creasy T."/>
            <person name="Amedeo P."/>
            <person name="Haas B."/>
            <person name="El-Sayed N.M."/>
            <person name="Wortman J.R."/>
            <person name="Feldblyum T."/>
            <person name="Tallon L."/>
            <person name="Schatz M."/>
            <person name="Shumway M."/>
            <person name="Koo H."/>
            <person name="Salzberg S.L."/>
            <person name="Schobel S."/>
            <person name="Pertea M."/>
            <person name="Pop M."/>
            <person name="White O."/>
            <person name="Barton G.J."/>
            <person name="Carlow C.K."/>
            <person name="Crawford M.J."/>
            <person name="Daub J."/>
            <person name="Dimmic M.W."/>
            <person name="Estes C.F."/>
            <person name="Foster J.M."/>
            <person name="Ganatra M."/>
            <person name="Gregory W.F."/>
            <person name="Johnson N.M."/>
            <person name="Jin J."/>
            <person name="Komuniecki R."/>
            <person name="Korf I."/>
            <person name="Kumar S."/>
            <person name="Laney S."/>
            <person name="Li B.W."/>
            <person name="Li W."/>
            <person name="Lindblom T.H."/>
            <person name="Lustigman S."/>
            <person name="Ma D."/>
            <person name="Maina C.V."/>
            <person name="Martin D.M."/>
            <person name="McCarter J.P."/>
            <person name="McReynolds L."/>
            <person name="Mitreva M."/>
            <person name="Nutman T.B."/>
            <person name="Parkinson J."/>
            <person name="Peregrin-Alvarez J.M."/>
            <person name="Poole C."/>
            <person name="Ren Q."/>
            <person name="Saunders L."/>
            <person name="Sluder A.E."/>
            <person name="Smith K."/>
            <person name="Stanke M."/>
            <person name="Unnasch T.R."/>
            <person name="Ware J."/>
            <person name="Wei A.D."/>
            <person name="Weil G."/>
            <person name="Williams D.J."/>
            <person name="Zhang Y."/>
            <person name="Williams S.A."/>
            <person name="Fraser-Liggett C."/>
            <person name="Slatko B."/>
            <person name="Blaxter M.L."/>
            <person name="Scott A.L."/>
        </authorList>
    </citation>
    <scope>NUCLEOTIDE SEQUENCE</scope>
    <source>
        <strain evidence="2">FR3</strain>
    </source>
</reference>
<dbReference type="EMBL" id="CAAKNF010000196">
    <property type="protein sequence ID" value="VIO86809.1"/>
    <property type="molecule type" value="Genomic_DNA"/>
</dbReference>
<reference evidence="3" key="3">
    <citation type="submission" date="2022-04" db="UniProtKB">
        <authorList>
            <consortium name="WormBaseParasite"/>
        </authorList>
    </citation>
    <scope>IDENTIFICATION</scope>
</reference>
<dbReference type="AlphaFoldDB" id="A0A4E9ERN2"/>
<keyword evidence="2" id="KW-1185">Reference proteome</keyword>
<accession>A0A4E9ERN2</accession>
<evidence type="ECO:0000313" key="3">
    <source>
        <dbReference type="WBParaSite" id="Bm7106.1"/>
    </source>
</evidence>
<evidence type="ECO:0000313" key="1">
    <source>
        <dbReference type="EMBL" id="VIO86809.1"/>
    </source>
</evidence>
<dbReference type="CTD" id="6102642"/>
<proteinExistence type="predicted"/>
<dbReference type="OrthoDB" id="5873061at2759"/>
<evidence type="ECO:0000313" key="2">
    <source>
        <dbReference type="Proteomes" id="UP000006672"/>
    </source>
</evidence>
<accession>A0A8L7TEX8</accession>
<dbReference type="GeneID" id="6102642"/>
<reference evidence="1" key="2">
    <citation type="submission" date="2019-04" db="EMBL/GenBank/DDBJ databases">
        <authorList>
            <person name="Howe K."/>
            <person name="Paulini M."/>
            <person name="Williams G."/>
        </authorList>
    </citation>
    <scope>NUCLEOTIDE SEQUENCE [LARGE SCALE GENOMIC DNA]</scope>
    <source>
        <strain evidence="1">FR3</strain>
    </source>
</reference>
<name>A0A4E9ERN2_BRUMA</name>